<dbReference type="GO" id="GO:0003993">
    <property type="term" value="F:acid phosphatase activity"/>
    <property type="evidence" value="ECO:0007669"/>
    <property type="project" value="InterPro"/>
</dbReference>
<dbReference type="Proteomes" id="UP000193922">
    <property type="component" value="Unassembled WGS sequence"/>
</dbReference>
<dbReference type="RefSeq" id="XP_040742465.1">
    <property type="nucleotide sequence ID" value="XM_040887934.1"/>
</dbReference>
<accession>A0A1Y1W556</accession>
<dbReference type="InterPro" id="IPR004843">
    <property type="entry name" value="Calcineurin-like_PHP"/>
</dbReference>
<name>A0A1Y1W556_9FUNG</name>
<evidence type="ECO:0000313" key="4">
    <source>
        <dbReference type="Proteomes" id="UP000193922"/>
    </source>
</evidence>
<proteinExistence type="predicted"/>
<sequence length="358" mass="41683">MVEWWTKASHGHAFIEPWYRRIDANHHRYTAIFGPAGNASDVFYKINNYRQSTQQYRIHRRTKHSLHRVLVMADNQNGPSNFRRVLARVRKFYGSNIPDTILHVGDSVQTARKLNDWQKQLFSPMEDFGGLQHNVPTIFVPGNHDHDKSRKPNNNNLYTDMYHRLLESEDLGKSSVVDGEYHRFYHSVSVGTARIIVLDAECPSTEQSEFLESELQSAAFQDAEFKIVAIHIPPYIEFWDPFTWNDKGEKHWGEHIRIEYDPLFRKHGVDLVISGHQHNYQRSTIHRGPGYGKNDTITYAIVGGAGGSLDLRRVENYHMYNVTYLDHHFVSLDIEDKRLHWVAHNIAGQTVDEFVLQH</sequence>
<dbReference type="InterPro" id="IPR029052">
    <property type="entry name" value="Metallo-depent_PP-like"/>
</dbReference>
<dbReference type="EMBL" id="MCFD01000009">
    <property type="protein sequence ID" value="ORX68683.1"/>
    <property type="molecule type" value="Genomic_DNA"/>
</dbReference>
<dbReference type="Pfam" id="PF00149">
    <property type="entry name" value="Metallophos"/>
    <property type="match status" value="1"/>
</dbReference>
<gene>
    <name evidence="3" type="ORF">DL89DRAFT_268462</name>
</gene>
<dbReference type="PANTHER" id="PTHR22953">
    <property type="entry name" value="ACID PHOSPHATASE RELATED"/>
    <property type="match status" value="1"/>
</dbReference>
<dbReference type="PANTHER" id="PTHR22953:SF153">
    <property type="entry name" value="PURPLE ACID PHOSPHATASE"/>
    <property type="match status" value="1"/>
</dbReference>
<keyword evidence="1" id="KW-0732">Signal</keyword>
<reference evidence="3 4" key="1">
    <citation type="submission" date="2016-07" db="EMBL/GenBank/DDBJ databases">
        <title>Pervasive Adenine N6-methylation of Active Genes in Fungi.</title>
        <authorList>
            <consortium name="DOE Joint Genome Institute"/>
            <person name="Mondo S.J."/>
            <person name="Dannebaum R.O."/>
            <person name="Kuo R.C."/>
            <person name="Labutti K."/>
            <person name="Haridas S."/>
            <person name="Kuo A."/>
            <person name="Salamov A."/>
            <person name="Ahrendt S.R."/>
            <person name="Lipzen A."/>
            <person name="Sullivan W."/>
            <person name="Andreopoulos W.B."/>
            <person name="Clum A."/>
            <person name="Lindquist E."/>
            <person name="Daum C."/>
            <person name="Ramamoorthy G.K."/>
            <person name="Gryganskyi A."/>
            <person name="Culley D."/>
            <person name="Magnuson J.K."/>
            <person name="James T.Y."/>
            <person name="O'Malley M.A."/>
            <person name="Stajich J.E."/>
            <person name="Spatafora J.W."/>
            <person name="Visel A."/>
            <person name="Grigoriev I.V."/>
        </authorList>
    </citation>
    <scope>NUCLEOTIDE SEQUENCE [LARGE SCALE GENOMIC DNA]</scope>
    <source>
        <strain evidence="3 4">ATCC 12442</strain>
    </source>
</reference>
<keyword evidence="4" id="KW-1185">Reference proteome</keyword>
<organism evidence="3 4">
    <name type="scientific">Linderina pennispora</name>
    <dbReference type="NCBI Taxonomy" id="61395"/>
    <lineage>
        <taxon>Eukaryota</taxon>
        <taxon>Fungi</taxon>
        <taxon>Fungi incertae sedis</taxon>
        <taxon>Zoopagomycota</taxon>
        <taxon>Kickxellomycotina</taxon>
        <taxon>Kickxellomycetes</taxon>
        <taxon>Kickxellales</taxon>
        <taxon>Kickxellaceae</taxon>
        <taxon>Linderina</taxon>
    </lineage>
</organism>
<dbReference type="InterPro" id="IPR039331">
    <property type="entry name" value="PAPs-like"/>
</dbReference>
<dbReference type="GeneID" id="63804582"/>
<dbReference type="OrthoDB" id="45007at2759"/>
<protein>
    <submittedName>
        <fullName evidence="3">Metallo-dependent phosphatase</fullName>
    </submittedName>
</protein>
<evidence type="ECO:0000259" key="2">
    <source>
        <dbReference type="Pfam" id="PF00149"/>
    </source>
</evidence>
<feature type="non-terminal residue" evidence="3">
    <location>
        <position position="1"/>
    </location>
</feature>
<evidence type="ECO:0000313" key="3">
    <source>
        <dbReference type="EMBL" id="ORX68683.1"/>
    </source>
</evidence>
<feature type="domain" description="Calcineurin-like phosphoesterase" evidence="2">
    <location>
        <begin position="68"/>
        <end position="280"/>
    </location>
</feature>
<dbReference type="STRING" id="61395.A0A1Y1W556"/>
<dbReference type="SUPFAM" id="SSF56300">
    <property type="entry name" value="Metallo-dependent phosphatases"/>
    <property type="match status" value="1"/>
</dbReference>
<dbReference type="Gene3D" id="3.60.21.10">
    <property type="match status" value="1"/>
</dbReference>
<comment type="caution">
    <text evidence="3">The sequence shown here is derived from an EMBL/GenBank/DDBJ whole genome shotgun (WGS) entry which is preliminary data.</text>
</comment>
<evidence type="ECO:0000256" key="1">
    <source>
        <dbReference type="ARBA" id="ARBA00022729"/>
    </source>
</evidence>
<dbReference type="AlphaFoldDB" id="A0A1Y1W556"/>